<feature type="region of interest" description="Disordered" evidence="3">
    <location>
        <begin position="176"/>
        <end position="198"/>
    </location>
</feature>
<evidence type="ECO:0000256" key="3">
    <source>
        <dbReference type="SAM" id="MobiDB-lite"/>
    </source>
</evidence>
<protein>
    <recommendedName>
        <fullName evidence="7">OmpH family outer membrane protein</fullName>
    </recommendedName>
</protein>
<evidence type="ECO:0000313" key="5">
    <source>
        <dbReference type="EMBL" id="QGW26985.1"/>
    </source>
</evidence>
<dbReference type="RefSeq" id="WP_157476279.1">
    <property type="nucleotide sequence ID" value="NZ_CP046566.1"/>
</dbReference>
<dbReference type="EMBL" id="CP046566">
    <property type="protein sequence ID" value="QGW26985.1"/>
    <property type="molecule type" value="Genomic_DNA"/>
</dbReference>
<feature type="chain" id="PRO_5026307840" description="OmpH family outer membrane protein" evidence="4">
    <location>
        <begin position="23"/>
        <end position="198"/>
    </location>
</feature>
<name>A0A6I6GF12_9BACT</name>
<evidence type="ECO:0008006" key="7">
    <source>
        <dbReference type="Google" id="ProtNLM"/>
    </source>
</evidence>
<proteinExistence type="inferred from homology"/>
<dbReference type="PANTHER" id="PTHR35089">
    <property type="entry name" value="CHAPERONE PROTEIN SKP"/>
    <property type="match status" value="1"/>
</dbReference>
<dbReference type="KEGG" id="fls:GLV81_01700"/>
<reference evidence="5 6" key="1">
    <citation type="submission" date="2019-11" db="EMBL/GenBank/DDBJ databases">
        <authorList>
            <person name="Im W.T."/>
        </authorList>
    </citation>
    <scope>NUCLEOTIDE SEQUENCE [LARGE SCALE GENOMIC DNA]</scope>
    <source>
        <strain evidence="5 6">SB-02</strain>
    </source>
</reference>
<dbReference type="GO" id="GO:0050821">
    <property type="term" value="P:protein stabilization"/>
    <property type="evidence" value="ECO:0007669"/>
    <property type="project" value="TreeGrafter"/>
</dbReference>
<dbReference type="Proteomes" id="UP000426027">
    <property type="component" value="Chromosome"/>
</dbReference>
<evidence type="ECO:0000313" key="6">
    <source>
        <dbReference type="Proteomes" id="UP000426027"/>
    </source>
</evidence>
<dbReference type="Gene3D" id="3.30.910.20">
    <property type="entry name" value="Skp domain"/>
    <property type="match status" value="1"/>
</dbReference>
<keyword evidence="2 4" id="KW-0732">Signal</keyword>
<gene>
    <name evidence="5" type="ORF">GLV81_01700</name>
</gene>
<keyword evidence="6" id="KW-1185">Reference proteome</keyword>
<dbReference type="GO" id="GO:0051082">
    <property type="term" value="F:unfolded protein binding"/>
    <property type="evidence" value="ECO:0007669"/>
    <property type="project" value="InterPro"/>
</dbReference>
<dbReference type="AlphaFoldDB" id="A0A6I6GF12"/>
<dbReference type="PANTHER" id="PTHR35089:SF1">
    <property type="entry name" value="CHAPERONE PROTEIN SKP"/>
    <property type="match status" value="1"/>
</dbReference>
<dbReference type="InterPro" id="IPR005632">
    <property type="entry name" value="Chaperone_Skp"/>
</dbReference>
<dbReference type="SUPFAM" id="SSF111384">
    <property type="entry name" value="OmpH-like"/>
    <property type="match status" value="1"/>
</dbReference>
<sequence length="198" mass="22574">MKKVLVVAVAMLGFMVTGTQQAAAQTTPNKFGYFDLEYVLGQMPGIEKVDSLMQTFERDSLNPEYQFELEELQRLDSTLKADSAKMPARLYQQRQQEQIQRYYKLQNWQQYSQQVMQAKQQELMAPYLNKVLDAFQAVIAEGKYTYVFKRETLWQAPPADNLIPLVAKKLGIKLPVDPNAPAEETKPAPKPAAPAKKN</sequence>
<dbReference type="Pfam" id="PF03938">
    <property type="entry name" value="OmpH"/>
    <property type="match status" value="1"/>
</dbReference>
<dbReference type="SMART" id="SM00935">
    <property type="entry name" value="OmpH"/>
    <property type="match status" value="1"/>
</dbReference>
<accession>A0A6I6GF12</accession>
<comment type="similarity">
    <text evidence="1">Belongs to the Skp family.</text>
</comment>
<evidence type="ECO:0000256" key="2">
    <source>
        <dbReference type="ARBA" id="ARBA00022729"/>
    </source>
</evidence>
<evidence type="ECO:0000256" key="1">
    <source>
        <dbReference type="ARBA" id="ARBA00009091"/>
    </source>
</evidence>
<dbReference type="GO" id="GO:0005829">
    <property type="term" value="C:cytosol"/>
    <property type="evidence" value="ECO:0007669"/>
    <property type="project" value="TreeGrafter"/>
</dbReference>
<evidence type="ECO:0000256" key="4">
    <source>
        <dbReference type="SAM" id="SignalP"/>
    </source>
</evidence>
<feature type="signal peptide" evidence="4">
    <location>
        <begin position="1"/>
        <end position="22"/>
    </location>
</feature>
<organism evidence="5 6">
    <name type="scientific">Phnomibacter ginsenosidimutans</name>
    <dbReference type="NCBI Taxonomy" id="2676868"/>
    <lineage>
        <taxon>Bacteria</taxon>
        <taxon>Pseudomonadati</taxon>
        <taxon>Bacteroidota</taxon>
        <taxon>Chitinophagia</taxon>
        <taxon>Chitinophagales</taxon>
        <taxon>Chitinophagaceae</taxon>
        <taxon>Phnomibacter</taxon>
    </lineage>
</organism>
<dbReference type="InterPro" id="IPR024930">
    <property type="entry name" value="Skp_dom_sf"/>
</dbReference>